<evidence type="ECO:0000313" key="2">
    <source>
        <dbReference type="EMBL" id="MEE1877262.1"/>
    </source>
</evidence>
<sequence>MLKMLGRLAARLRRDLRGSVLIVTAIGAATTVGAAGLGVDTIQWFLAKRQLQQAADSGALAGAMSHYRGFSITDPVSNTVDRNFPDAVTLERVVSPPAVGAYAGDPRAVEVLISVNRKLPFSSIFMENTPVIRTRAVATAMAVGEPCVIATATDGIGIDVFGNADVNLDCPVASNSPEGVSVDVGGTAYLDTNLIMSVGGIDYGAGNIPSTTAVVSYGLPVDDPLASRGLTTPTTPAGCTFNSYSVTPSQNVTMTPGRYCNGARLQGTVTMSPGVYIMDRGEFRVNSTARVTGHGVTIILTGNTSSNVATLNINGSAYLDLRAPTSAENATWAGILFFQDPIGDEPAHIINGGADVDLEGIIYMPTGNLTYNGGATQDAQCLLIVTERVNFGGTNRIDNNCNDEIDANLGTARVIRVVE</sequence>
<feature type="domain" description="Putative Flp pilus-assembly TadG-like N-terminal" evidence="1">
    <location>
        <begin position="18"/>
        <end position="64"/>
    </location>
</feature>
<organism evidence="2 3">
    <name type="scientific">Altererythrobacter litoralis</name>
    <dbReference type="NCBI Taxonomy" id="3113904"/>
    <lineage>
        <taxon>Bacteria</taxon>
        <taxon>Pseudomonadati</taxon>
        <taxon>Pseudomonadota</taxon>
        <taxon>Alphaproteobacteria</taxon>
        <taxon>Sphingomonadales</taxon>
        <taxon>Erythrobacteraceae</taxon>
        <taxon>Altererythrobacter</taxon>
    </lineage>
</organism>
<comment type="caution">
    <text evidence="2">The sequence shown here is derived from an EMBL/GenBank/DDBJ whole genome shotgun (WGS) entry which is preliminary data.</text>
</comment>
<evidence type="ECO:0000313" key="3">
    <source>
        <dbReference type="Proteomes" id="UP001343492"/>
    </source>
</evidence>
<protein>
    <submittedName>
        <fullName evidence="2">Tad domain-containing protein</fullName>
    </submittedName>
</protein>
<name>A0ABU7GE70_9SPHN</name>
<evidence type="ECO:0000259" key="1">
    <source>
        <dbReference type="Pfam" id="PF13400"/>
    </source>
</evidence>
<dbReference type="Pfam" id="PF13400">
    <property type="entry name" value="Tad"/>
    <property type="match status" value="1"/>
</dbReference>
<keyword evidence="3" id="KW-1185">Reference proteome</keyword>
<accession>A0ABU7GE70</accession>
<dbReference type="RefSeq" id="WP_354144364.1">
    <property type="nucleotide sequence ID" value="NZ_JAZDQV010000004.1"/>
</dbReference>
<dbReference type="Proteomes" id="UP001343492">
    <property type="component" value="Unassembled WGS sequence"/>
</dbReference>
<dbReference type="InterPro" id="IPR028087">
    <property type="entry name" value="Tad_N"/>
</dbReference>
<gene>
    <name evidence="2" type="ORF">VRS74_06135</name>
</gene>
<proteinExistence type="predicted"/>
<reference evidence="2 3" key="1">
    <citation type="submission" date="2024-01" db="EMBL/GenBank/DDBJ databases">
        <title>The genome sequence of Erythrobacteraceae sp. strain 1XM1-14.</title>
        <authorList>
            <person name="Liu Y."/>
        </authorList>
    </citation>
    <scope>NUCLEOTIDE SEQUENCE [LARGE SCALE GENOMIC DNA]</scope>
    <source>
        <strain evidence="2 3">1XM1-14</strain>
    </source>
</reference>
<dbReference type="EMBL" id="JAZDQV010000004">
    <property type="protein sequence ID" value="MEE1877262.1"/>
    <property type="molecule type" value="Genomic_DNA"/>
</dbReference>